<dbReference type="Gene3D" id="3.20.20.80">
    <property type="entry name" value="Glycosidases"/>
    <property type="match status" value="1"/>
</dbReference>
<proteinExistence type="predicted"/>
<dbReference type="AlphaFoldDB" id="A0A5C5RJJ5"/>
<dbReference type="RefSeq" id="WP_269434186.1">
    <property type="nucleotide sequence ID" value="NZ_VIGX01000090.1"/>
</dbReference>
<dbReference type="InterPro" id="IPR017853">
    <property type="entry name" value="GH"/>
</dbReference>
<sequence>MTESGYVSGGFKSTDQQLSSDSVEQYVQYLVRVTQHLEEQYGTSFDTLDPFNEPNTNYWGTGIVNGLPSARQEGMHVGPQQQAVVIEALQKALADAGSDVKISAMDETNTPTFVTNWTSYPQTIRDAVAQMNVHTYWSPTTEHVRDLARSADKPLWMSEVEGNWDTTGFNPSSTANALGFAGKIADDLRGLQPAAWVLWQPVEDYYNMELQEKLNWGEIDIDFDCQYYDTTTDTPLGAEDT</sequence>
<dbReference type="PANTHER" id="PTHR42767:SF1">
    <property type="entry name" value="ENDO-BETA-1,6-GALACTANASE-LIKE DOMAIN-CONTAINING PROTEIN"/>
    <property type="match status" value="1"/>
</dbReference>
<protein>
    <recommendedName>
        <fullName evidence="1">Endo-beta-1,6-galactanase-like domain-containing protein</fullName>
    </recommendedName>
</protein>
<dbReference type="EMBL" id="VIGX01000090">
    <property type="protein sequence ID" value="TWS23157.1"/>
    <property type="molecule type" value="Genomic_DNA"/>
</dbReference>
<evidence type="ECO:0000259" key="1">
    <source>
        <dbReference type="Pfam" id="PF14587"/>
    </source>
</evidence>
<dbReference type="InterPro" id="IPR039514">
    <property type="entry name" value="6GAL-like"/>
</dbReference>
<accession>A0A5C5RJJ5</accession>
<dbReference type="GO" id="GO:0004553">
    <property type="term" value="F:hydrolase activity, hydrolyzing O-glycosyl compounds"/>
    <property type="evidence" value="ECO:0007669"/>
    <property type="project" value="InterPro"/>
</dbReference>
<feature type="domain" description="Endo-beta-1,6-galactanase-like" evidence="1">
    <location>
        <begin position="13"/>
        <end position="109"/>
    </location>
</feature>
<dbReference type="Pfam" id="PF14587">
    <property type="entry name" value="Glyco_hydr_30_2"/>
    <property type="match status" value="1"/>
</dbReference>
<keyword evidence="3" id="KW-1185">Reference proteome</keyword>
<dbReference type="PANTHER" id="PTHR42767">
    <property type="entry name" value="ENDO-BETA-1,6-GALACTANASE"/>
    <property type="match status" value="1"/>
</dbReference>
<evidence type="ECO:0000313" key="3">
    <source>
        <dbReference type="Proteomes" id="UP000319375"/>
    </source>
</evidence>
<feature type="non-terminal residue" evidence="2">
    <location>
        <position position="241"/>
    </location>
</feature>
<organism evidence="2 3">
    <name type="scientific">Tsukamurella conjunctivitidis</name>
    <dbReference type="NCBI Taxonomy" id="2592068"/>
    <lineage>
        <taxon>Bacteria</taxon>
        <taxon>Bacillati</taxon>
        <taxon>Actinomycetota</taxon>
        <taxon>Actinomycetes</taxon>
        <taxon>Mycobacteriales</taxon>
        <taxon>Tsukamurellaceae</taxon>
        <taxon>Tsukamurella</taxon>
    </lineage>
</organism>
<gene>
    <name evidence="2" type="ORF">FK530_24500</name>
</gene>
<comment type="caution">
    <text evidence="2">The sequence shown here is derived from an EMBL/GenBank/DDBJ whole genome shotgun (WGS) entry which is preliminary data.</text>
</comment>
<dbReference type="InterPro" id="IPR039743">
    <property type="entry name" value="6GAL/EXGAL"/>
</dbReference>
<reference evidence="2 3" key="1">
    <citation type="submission" date="2019-06" db="EMBL/GenBank/DDBJ databases">
        <title>Tsukamurella conjunctivitidis sp. nov., Tsukamurella assacharolytica sp. nov. and Tsukamurella sputae sp. nov. isolated from patients with conjunctivitis, bacteraemia (lymphoma) and respiratory infection (sputum) in Hong Kong.</title>
        <authorList>
            <person name="Teng J.L.L."/>
            <person name="Lee H.H."/>
            <person name="Fong J.Y.H."/>
            <person name="Fok K.M.N."/>
            <person name="Lau S.K.P."/>
            <person name="Woo P.C.Y."/>
        </authorList>
    </citation>
    <scope>NUCLEOTIDE SEQUENCE [LARGE SCALE GENOMIC DNA]</scope>
    <source>
        <strain evidence="2 3">HKU72</strain>
    </source>
</reference>
<dbReference type="Proteomes" id="UP000319375">
    <property type="component" value="Unassembled WGS sequence"/>
</dbReference>
<evidence type="ECO:0000313" key="2">
    <source>
        <dbReference type="EMBL" id="TWS23157.1"/>
    </source>
</evidence>
<dbReference type="SUPFAM" id="SSF51445">
    <property type="entry name" value="(Trans)glycosidases"/>
    <property type="match status" value="1"/>
</dbReference>
<name>A0A5C5RJJ5_9ACTN</name>